<dbReference type="PANTHER" id="PTHR46268:SF6">
    <property type="entry name" value="UNIVERSAL STRESS PROTEIN UP12"/>
    <property type="match status" value="1"/>
</dbReference>
<dbReference type="InterPro" id="IPR014729">
    <property type="entry name" value="Rossmann-like_a/b/a_fold"/>
</dbReference>
<dbReference type="PANTHER" id="PTHR46268">
    <property type="entry name" value="STRESS RESPONSE PROTEIN NHAX"/>
    <property type="match status" value="1"/>
</dbReference>
<protein>
    <recommendedName>
        <fullName evidence="2">UspA domain-containing protein</fullName>
    </recommendedName>
</protein>
<dbReference type="AlphaFoldDB" id="A0A7S3LUN3"/>
<sequence>MAASGEGLNYAVAVDGSDLSHKAFDAVACLFSQKPEKDDRFFVIHVKDSSKDYLPAHLTPKHIIEDAKTGCIKRRITEDKVITVLEEKEGSTLSTLLSVARKEHIDFLGIGSYGRKGPKSSTASSDSSTSTFGTVSDGALRDCPASIVIAKPSSTIPDQSVHFMVCVDNSPNSWRAADMAIAMAKRTVSPDITLLYVDRFESFKQKVMEKADKKLADNDIHGQGVFLKKGPKSIGETIVDYAIEHDVHFVVLGSTGHKHQAGNAHTVGTVSGYCAHHAPMCTVLVKPKM</sequence>
<dbReference type="CDD" id="cd00293">
    <property type="entry name" value="USP-like"/>
    <property type="match status" value="2"/>
</dbReference>
<proteinExistence type="inferred from homology"/>
<evidence type="ECO:0000313" key="3">
    <source>
        <dbReference type="EMBL" id="CAE0265468.1"/>
    </source>
</evidence>
<dbReference type="Pfam" id="PF00582">
    <property type="entry name" value="Usp"/>
    <property type="match status" value="2"/>
</dbReference>
<comment type="similarity">
    <text evidence="1">Belongs to the universal stress protein A family.</text>
</comment>
<organism evidence="3">
    <name type="scientific">Palpitomonas bilix</name>
    <dbReference type="NCBI Taxonomy" id="652834"/>
    <lineage>
        <taxon>Eukaryota</taxon>
        <taxon>Eukaryota incertae sedis</taxon>
    </lineage>
</organism>
<evidence type="ECO:0000259" key="2">
    <source>
        <dbReference type="Pfam" id="PF00582"/>
    </source>
</evidence>
<gene>
    <name evidence="3" type="ORF">PBIL07802_LOCUS27804</name>
</gene>
<dbReference type="InterPro" id="IPR006016">
    <property type="entry name" value="UspA"/>
</dbReference>
<evidence type="ECO:0000256" key="1">
    <source>
        <dbReference type="ARBA" id="ARBA00008791"/>
    </source>
</evidence>
<feature type="domain" description="UspA" evidence="2">
    <location>
        <begin position="12"/>
        <end position="149"/>
    </location>
</feature>
<reference evidence="3" key="1">
    <citation type="submission" date="2021-01" db="EMBL/GenBank/DDBJ databases">
        <authorList>
            <person name="Corre E."/>
            <person name="Pelletier E."/>
            <person name="Niang G."/>
            <person name="Scheremetjew M."/>
            <person name="Finn R."/>
            <person name="Kale V."/>
            <person name="Holt S."/>
            <person name="Cochrane G."/>
            <person name="Meng A."/>
            <person name="Brown T."/>
            <person name="Cohen L."/>
        </authorList>
    </citation>
    <scope>NUCLEOTIDE SEQUENCE</scope>
    <source>
        <strain evidence="3">NIES-2562</strain>
    </source>
</reference>
<dbReference type="SUPFAM" id="SSF52402">
    <property type="entry name" value="Adenine nucleotide alpha hydrolases-like"/>
    <property type="match status" value="2"/>
</dbReference>
<dbReference type="Gene3D" id="3.40.50.620">
    <property type="entry name" value="HUPs"/>
    <property type="match status" value="2"/>
</dbReference>
<feature type="domain" description="UspA" evidence="2">
    <location>
        <begin position="163"/>
        <end position="285"/>
    </location>
</feature>
<dbReference type="EMBL" id="HBIB01042356">
    <property type="protein sequence ID" value="CAE0265468.1"/>
    <property type="molecule type" value="Transcribed_RNA"/>
</dbReference>
<name>A0A7S3LUN3_9EUKA</name>
<accession>A0A7S3LUN3</accession>